<name>A0A8J7CW34_9RHOB</name>
<proteinExistence type="inferred from homology"/>
<protein>
    <submittedName>
        <fullName evidence="4">SDR family oxidoreductase</fullName>
    </submittedName>
</protein>
<keyword evidence="2" id="KW-0560">Oxidoreductase</keyword>
<dbReference type="PANTHER" id="PTHR42760:SF133">
    <property type="entry name" value="3-OXOACYL-[ACYL-CARRIER-PROTEIN] REDUCTASE"/>
    <property type="match status" value="1"/>
</dbReference>
<dbReference type="PANTHER" id="PTHR42760">
    <property type="entry name" value="SHORT-CHAIN DEHYDROGENASES/REDUCTASES FAMILY MEMBER"/>
    <property type="match status" value="1"/>
</dbReference>
<dbReference type="PRINTS" id="PR00081">
    <property type="entry name" value="GDHRDH"/>
</dbReference>
<dbReference type="AlphaFoldDB" id="A0A8J7CW34"/>
<comment type="caution">
    <text evidence="4">The sequence shown here is derived from an EMBL/GenBank/DDBJ whole genome shotgun (WGS) entry which is preliminary data.</text>
</comment>
<dbReference type="PRINTS" id="PR00080">
    <property type="entry name" value="SDRFAMILY"/>
</dbReference>
<dbReference type="Gene3D" id="3.40.50.720">
    <property type="entry name" value="NAD(P)-binding Rossmann-like Domain"/>
    <property type="match status" value="1"/>
</dbReference>
<keyword evidence="3" id="KW-0732">Signal</keyword>
<dbReference type="EMBL" id="JACVXA010000047">
    <property type="protein sequence ID" value="MBE3639479.1"/>
    <property type="molecule type" value="Genomic_DNA"/>
</dbReference>
<dbReference type="Proteomes" id="UP000609121">
    <property type="component" value="Unassembled WGS sequence"/>
</dbReference>
<evidence type="ECO:0000313" key="5">
    <source>
        <dbReference type="Proteomes" id="UP000609121"/>
    </source>
</evidence>
<gene>
    <name evidence="4" type="ORF">ICN82_14855</name>
</gene>
<organism evidence="4 5">
    <name type="scientific">Mangrovicoccus algicola</name>
    <dbReference type="NCBI Taxonomy" id="2771008"/>
    <lineage>
        <taxon>Bacteria</taxon>
        <taxon>Pseudomonadati</taxon>
        <taxon>Pseudomonadota</taxon>
        <taxon>Alphaproteobacteria</taxon>
        <taxon>Rhodobacterales</taxon>
        <taxon>Paracoccaceae</taxon>
        <taxon>Mangrovicoccus</taxon>
    </lineage>
</organism>
<reference evidence="4" key="1">
    <citation type="submission" date="2020-09" db="EMBL/GenBank/DDBJ databases">
        <title>A novel bacterium of genus Mangrovicoccus, isolated from South China Sea.</title>
        <authorList>
            <person name="Huang H."/>
            <person name="Mo K."/>
            <person name="Hu Y."/>
        </authorList>
    </citation>
    <scope>NUCLEOTIDE SEQUENCE</scope>
    <source>
        <strain evidence="4">HB182678</strain>
    </source>
</reference>
<dbReference type="NCBIfam" id="NF005681">
    <property type="entry name" value="PRK07478.1"/>
    <property type="match status" value="1"/>
</dbReference>
<accession>A0A8J7CW34</accession>
<dbReference type="GO" id="GO:0016616">
    <property type="term" value="F:oxidoreductase activity, acting on the CH-OH group of donors, NAD or NADP as acceptor"/>
    <property type="evidence" value="ECO:0007669"/>
    <property type="project" value="TreeGrafter"/>
</dbReference>
<evidence type="ECO:0000256" key="2">
    <source>
        <dbReference type="ARBA" id="ARBA00023002"/>
    </source>
</evidence>
<dbReference type="RefSeq" id="WP_193184197.1">
    <property type="nucleotide sequence ID" value="NZ_JACVXA010000047.1"/>
</dbReference>
<dbReference type="CDD" id="cd05233">
    <property type="entry name" value="SDR_c"/>
    <property type="match status" value="1"/>
</dbReference>
<dbReference type="Pfam" id="PF13561">
    <property type="entry name" value="adh_short_C2"/>
    <property type="match status" value="1"/>
</dbReference>
<dbReference type="InterPro" id="IPR002347">
    <property type="entry name" value="SDR_fam"/>
</dbReference>
<dbReference type="SUPFAM" id="SSF51735">
    <property type="entry name" value="NAD(P)-binding Rossmann-fold domains"/>
    <property type="match status" value="1"/>
</dbReference>
<dbReference type="FunFam" id="3.40.50.720:FF:000084">
    <property type="entry name" value="Short-chain dehydrogenase reductase"/>
    <property type="match status" value="1"/>
</dbReference>
<feature type="non-terminal residue" evidence="4">
    <location>
        <position position="1"/>
    </location>
</feature>
<keyword evidence="5" id="KW-1185">Reference proteome</keyword>
<feature type="chain" id="PRO_5035154281" evidence="3">
    <location>
        <begin position="24"/>
        <end position="226"/>
    </location>
</feature>
<evidence type="ECO:0000256" key="1">
    <source>
        <dbReference type="ARBA" id="ARBA00006484"/>
    </source>
</evidence>
<dbReference type="InterPro" id="IPR036291">
    <property type="entry name" value="NAD(P)-bd_dom_sf"/>
</dbReference>
<evidence type="ECO:0000313" key="4">
    <source>
        <dbReference type="EMBL" id="MBE3639479.1"/>
    </source>
</evidence>
<sequence length="226" mass="22699">LLVRRGARVVLAARRAPALQALAAELGGQAVWAAGDVRDEAFAAALVDLACRSFGGLDAAFNNAGITGTLAPVPQMALRDWEEVVAVNLTGAFLGARHQIPAMHARGGGSLVFTSSFVGQGIGLPGMGAYAAAKAGLTGLVQVLAAEHGAAGIRVNALLPGGTLTPMAGTDPAWHAQVARMHALGRMAAPEEIAEAAVFLLSDRAAFVTGAALYADGGNAITKSAG</sequence>
<evidence type="ECO:0000256" key="3">
    <source>
        <dbReference type="SAM" id="SignalP"/>
    </source>
</evidence>
<comment type="similarity">
    <text evidence="1">Belongs to the short-chain dehydrogenases/reductases (SDR) family.</text>
</comment>
<feature type="signal peptide" evidence="3">
    <location>
        <begin position="1"/>
        <end position="23"/>
    </location>
</feature>